<feature type="compositionally biased region" description="Low complexity" evidence="1">
    <location>
        <begin position="332"/>
        <end position="349"/>
    </location>
</feature>
<feature type="region of interest" description="Disordered" evidence="1">
    <location>
        <begin position="410"/>
        <end position="473"/>
    </location>
</feature>
<gene>
    <name evidence="2" type="ORF">g.13281</name>
    <name evidence="3" type="ORF">g.13287</name>
</gene>
<feature type="compositionally biased region" description="Polar residues" evidence="1">
    <location>
        <begin position="229"/>
        <end position="250"/>
    </location>
</feature>
<feature type="compositionally biased region" description="Low complexity" evidence="1">
    <location>
        <begin position="431"/>
        <end position="455"/>
    </location>
</feature>
<protein>
    <submittedName>
        <fullName evidence="3">Uncharacterized protein</fullName>
    </submittedName>
</protein>
<feature type="compositionally biased region" description="Polar residues" evidence="1">
    <location>
        <begin position="322"/>
        <end position="331"/>
    </location>
</feature>
<feature type="region of interest" description="Disordered" evidence="1">
    <location>
        <begin position="211"/>
        <end position="369"/>
    </location>
</feature>
<evidence type="ECO:0000313" key="2">
    <source>
        <dbReference type="EMBL" id="JAT83958.1"/>
    </source>
</evidence>
<name>A0A1E1WU89_PECGO</name>
<dbReference type="OrthoDB" id="7490490at2759"/>
<sequence length="473" mass="52314">MTSVSDIWTQRALEALAKNDFLSAETRAVIADHLNPSSESKRLLEYIRRHKPWNLHTAMQSTDTSLDVEQCLVFAKMSLEQGQAELAKRFAELADKIRPSKEAKTVLNNVKHLIEVRRRMFEDKMKVKRMLDQVEVDIYALRLDEAERAIKQCQKIFSTVRAQTLLKIIQNIRSKERKPSLFRRFFGLLIDWLTCKYFSCSDYTRLNESRRSTQYSFTTENLPHRANERTNVGSSSQNSGTRNFSKYSYATGNTSNNEGNGTAPNDKGNGNSSKYSSSATGSTPQNSGTGSTSQNSGTGTSSKYSYGTGSTSQNSGTGTSSKYSYATGSAPQNNGTGSTSQNSGTGTSSKYSYATGSAPQNNGTRGSSQYAYNKGAATATDNKGNESYYRYFYPSSDIPTNGYFNYKKSWKENRGRNKKTTNNQGSRTGTNNKANMNSSKYSSSASGSTSQNSRNGSYAHGKENTRSSQYSYT</sequence>
<feature type="compositionally biased region" description="Polar residues" evidence="1">
    <location>
        <begin position="212"/>
        <end position="221"/>
    </location>
</feature>
<reference evidence="3" key="1">
    <citation type="submission" date="2015-09" db="EMBL/GenBank/DDBJ databases">
        <title>De novo assembly of Pectinophora gossypiella (Pink Bollworm) gut transcriptome.</title>
        <authorList>
            <person name="Tassone E.E."/>
        </authorList>
    </citation>
    <scope>NUCLEOTIDE SEQUENCE</scope>
</reference>
<evidence type="ECO:0000313" key="3">
    <source>
        <dbReference type="EMBL" id="JAT90507.1"/>
    </source>
</evidence>
<organism evidence="3">
    <name type="scientific">Pectinophora gossypiella</name>
    <name type="common">Cotton pink bollworm</name>
    <name type="synonym">Depressaria gossypiella</name>
    <dbReference type="NCBI Taxonomy" id="13191"/>
    <lineage>
        <taxon>Eukaryota</taxon>
        <taxon>Metazoa</taxon>
        <taxon>Ecdysozoa</taxon>
        <taxon>Arthropoda</taxon>
        <taxon>Hexapoda</taxon>
        <taxon>Insecta</taxon>
        <taxon>Pterygota</taxon>
        <taxon>Neoptera</taxon>
        <taxon>Endopterygota</taxon>
        <taxon>Lepidoptera</taxon>
        <taxon>Glossata</taxon>
        <taxon>Ditrysia</taxon>
        <taxon>Gelechioidea</taxon>
        <taxon>Gelechiidae</taxon>
        <taxon>Apatetrinae</taxon>
        <taxon>Pectinophora</taxon>
    </lineage>
</organism>
<dbReference type="EMBL" id="GDQN01000547">
    <property type="protein sequence ID" value="JAT90507.1"/>
    <property type="molecule type" value="Transcribed_RNA"/>
</dbReference>
<accession>A0A1E1WU89</accession>
<proteinExistence type="predicted"/>
<feature type="compositionally biased region" description="Polar residues" evidence="1">
    <location>
        <begin position="350"/>
        <end position="369"/>
    </location>
</feature>
<dbReference type="EMBL" id="GDQN01007096">
    <property type="protein sequence ID" value="JAT83958.1"/>
    <property type="molecule type" value="Transcribed_RNA"/>
</dbReference>
<feature type="non-terminal residue" evidence="3">
    <location>
        <position position="473"/>
    </location>
</feature>
<feature type="compositionally biased region" description="Polar residues" evidence="1">
    <location>
        <begin position="420"/>
        <end position="430"/>
    </location>
</feature>
<feature type="compositionally biased region" description="Low complexity" evidence="1">
    <location>
        <begin position="251"/>
        <end position="321"/>
    </location>
</feature>
<dbReference type="AlphaFoldDB" id="A0A1E1WU89"/>
<evidence type="ECO:0000256" key="1">
    <source>
        <dbReference type="SAM" id="MobiDB-lite"/>
    </source>
</evidence>